<evidence type="ECO:0000313" key="9">
    <source>
        <dbReference type="EMBL" id="GLU48161.1"/>
    </source>
</evidence>
<dbReference type="Pfam" id="PF02771">
    <property type="entry name" value="Acyl-CoA_dh_N"/>
    <property type="match status" value="1"/>
</dbReference>
<dbReference type="InterPro" id="IPR009100">
    <property type="entry name" value="AcylCoA_DH/oxidase_NM_dom_sf"/>
</dbReference>
<dbReference type="InterPro" id="IPR006091">
    <property type="entry name" value="Acyl-CoA_Oxase/DH_mid-dom"/>
</dbReference>
<comment type="caution">
    <text evidence="9">The sequence shown here is derived from an EMBL/GenBank/DDBJ whole genome shotgun (WGS) entry which is preliminary data.</text>
</comment>
<sequence>MPEGEACPVRGLSTSVAEAVGDRAADWDRSGVLPVTVLRRLGAEGVLCAQVPGAYGGRGLNSAGNGALTAYAGSLCSSLRSVMTSQGMAAWAVQRLGDAEQRKAHLPVLTSGGLAAVAFSEPGAGSDLAAMGTRFRVDGDEVVVTGQKTWVTAAHYADLIVVFGICDDGAAAVIVPVGTPGVRVRRIADPLGCRAAGHADVEFTDARVPAANLLGGSGWSLTLLVTSALTYGRLSVAWGCVGILRACLGAATAHARTRRQFGKRLGDHQLVARHIAELVVAEQIAARSCEHASSCWDDASPDLVLASVLAKHTSAVQAAHGAATAVQVLASTGADDGHVVARAYRDAKLMEIIEGSNEICQLILAQHALETREDLPGIAP</sequence>
<dbReference type="SUPFAM" id="SSF56645">
    <property type="entry name" value="Acyl-CoA dehydrogenase NM domain-like"/>
    <property type="match status" value="1"/>
</dbReference>
<dbReference type="Gene3D" id="1.20.140.10">
    <property type="entry name" value="Butyryl-CoA Dehydrogenase, subunit A, domain 3"/>
    <property type="match status" value="1"/>
</dbReference>
<dbReference type="InterPro" id="IPR037069">
    <property type="entry name" value="AcylCoA_DH/ox_N_sf"/>
</dbReference>
<dbReference type="PANTHER" id="PTHR43884">
    <property type="entry name" value="ACYL-COA DEHYDROGENASE"/>
    <property type="match status" value="1"/>
</dbReference>
<dbReference type="InterPro" id="IPR013786">
    <property type="entry name" value="AcylCoA_DH/ox_N"/>
</dbReference>
<dbReference type="Pfam" id="PF00441">
    <property type="entry name" value="Acyl-CoA_dh_1"/>
    <property type="match status" value="1"/>
</dbReference>
<evidence type="ECO:0000259" key="8">
    <source>
        <dbReference type="Pfam" id="PF02771"/>
    </source>
</evidence>
<dbReference type="CDD" id="cd00567">
    <property type="entry name" value="ACAD"/>
    <property type="match status" value="1"/>
</dbReference>
<dbReference type="Gene3D" id="1.10.540.10">
    <property type="entry name" value="Acyl-CoA dehydrogenase/oxidase, N-terminal domain"/>
    <property type="match status" value="1"/>
</dbReference>
<evidence type="ECO:0000256" key="2">
    <source>
        <dbReference type="ARBA" id="ARBA00009347"/>
    </source>
</evidence>
<evidence type="ECO:0000259" key="7">
    <source>
        <dbReference type="Pfam" id="PF02770"/>
    </source>
</evidence>
<dbReference type="InterPro" id="IPR036250">
    <property type="entry name" value="AcylCo_DH-like_C"/>
</dbReference>
<dbReference type="InterPro" id="IPR046373">
    <property type="entry name" value="Acyl-CoA_Oxase/DH_mid-dom_sf"/>
</dbReference>
<dbReference type="AlphaFoldDB" id="A0A9W6P6R2"/>
<evidence type="ECO:0000313" key="10">
    <source>
        <dbReference type="Proteomes" id="UP001165092"/>
    </source>
</evidence>
<dbReference type="InterPro" id="IPR009075">
    <property type="entry name" value="AcylCo_DH/oxidase_C"/>
</dbReference>
<dbReference type="EMBL" id="BSQG01000004">
    <property type="protein sequence ID" value="GLU48161.1"/>
    <property type="molecule type" value="Genomic_DNA"/>
</dbReference>
<reference evidence="9" key="1">
    <citation type="submission" date="2023-02" db="EMBL/GenBank/DDBJ databases">
        <title>Nocardiopsis ansamitocini NBRC 112285.</title>
        <authorList>
            <person name="Ichikawa N."/>
            <person name="Sato H."/>
            <person name="Tonouchi N."/>
        </authorList>
    </citation>
    <scope>NUCLEOTIDE SEQUENCE</scope>
    <source>
        <strain evidence="9">NBRC 112285</strain>
    </source>
</reference>
<dbReference type="Gene3D" id="2.40.110.10">
    <property type="entry name" value="Butyryl-CoA Dehydrogenase, subunit A, domain 2"/>
    <property type="match status" value="1"/>
</dbReference>
<name>A0A9W6P6R2_9ACTN</name>
<dbReference type="PANTHER" id="PTHR43884:SF12">
    <property type="entry name" value="ISOVALERYL-COA DEHYDROGENASE, MITOCHONDRIAL-RELATED"/>
    <property type="match status" value="1"/>
</dbReference>
<evidence type="ECO:0000256" key="5">
    <source>
        <dbReference type="RuleBase" id="RU362125"/>
    </source>
</evidence>
<organism evidence="9 10">
    <name type="scientific">Nocardiopsis ansamitocini</name>
    <dbReference type="NCBI Taxonomy" id="1670832"/>
    <lineage>
        <taxon>Bacteria</taxon>
        <taxon>Bacillati</taxon>
        <taxon>Actinomycetota</taxon>
        <taxon>Actinomycetes</taxon>
        <taxon>Streptosporangiales</taxon>
        <taxon>Nocardiopsidaceae</taxon>
        <taxon>Nocardiopsis</taxon>
    </lineage>
</organism>
<accession>A0A9W6P6R2</accession>
<keyword evidence="3 5" id="KW-0285">Flavoprotein</keyword>
<feature type="domain" description="Acyl-CoA dehydrogenase/oxidase N-terminal" evidence="8">
    <location>
        <begin position="16"/>
        <end position="112"/>
    </location>
</feature>
<keyword evidence="5" id="KW-0560">Oxidoreductase</keyword>
<evidence type="ECO:0000256" key="3">
    <source>
        <dbReference type="ARBA" id="ARBA00022630"/>
    </source>
</evidence>
<dbReference type="Proteomes" id="UP001165092">
    <property type="component" value="Unassembled WGS sequence"/>
</dbReference>
<gene>
    <name evidence="9" type="ORF">Nans01_25120</name>
</gene>
<proteinExistence type="inferred from homology"/>
<keyword evidence="4 5" id="KW-0274">FAD</keyword>
<dbReference type="Pfam" id="PF02770">
    <property type="entry name" value="Acyl-CoA_dh_M"/>
    <property type="match status" value="1"/>
</dbReference>
<evidence type="ECO:0000259" key="6">
    <source>
        <dbReference type="Pfam" id="PF00441"/>
    </source>
</evidence>
<dbReference type="GO" id="GO:0050660">
    <property type="term" value="F:flavin adenine dinucleotide binding"/>
    <property type="evidence" value="ECO:0007669"/>
    <property type="project" value="InterPro"/>
</dbReference>
<evidence type="ECO:0000256" key="4">
    <source>
        <dbReference type="ARBA" id="ARBA00022827"/>
    </source>
</evidence>
<dbReference type="RefSeq" id="WP_285759587.1">
    <property type="nucleotide sequence ID" value="NZ_BSQG01000004.1"/>
</dbReference>
<evidence type="ECO:0000256" key="1">
    <source>
        <dbReference type="ARBA" id="ARBA00001974"/>
    </source>
</evidence>
<protein>
    <submittedName>
        <fullName evidence="9">Acyl-CoA dehydrogenase</fullName>
    </submittedName>
</protein>
<dbReference type="GO" id="GO:0003995">
    <property type="term" value="F:acyl-CoA dehydrogenase activity"/>
    <property type="evidence" value="ECO:0007669"/>
    <property type="project" value="TreeGrafter"/>
</dbReference>
<feature type="domain" description="Acyl-CoA dehydrogenase/oxidase C-terminal" evidence="6">
    <location>
        <begin position="224"/>
        <end position="368"/>
    </location>
</feature>
<comment type="similarity">
    <text evidence="2 5">Belongs to the acyl-CoA dehydrogenase family.</text>
</comment>
<dbReference type="SUPFAM" id="SSF47203">
    <property type="entry name" value="Acyl-CoA dehydrogenase C-terminal domain-like"/>
    <property type="match status" value="1"/>
</dbReference>
<keyword evidence="10" id="KW-1185">Reference proteome</keyword>
<feature type="domain" description="Acyl-CoA oxidase/dehydrogenase middle" evidence="7">
    <location>
        <begin position="116"/>
        <end position="205"/>
    </location>
</feature>
<comment type="cofactor">
    <cofactor evidence="1 5">
        <name>FAD</name>
        <dbReference type="ChEBI" id="CHEBI:57692"/>
    </cofactor>
</comment>